<dbReference type="AlphaFoldDB" id="A0A0A1TGA0"/>
<feature type="signal peptide" evidence="1">
    <location>
        <begin position="1"/>
        <end position="15"/>
    </location>
</feature>
<dbReference type="EMBL" id="CDHN01000006">
    <property type="protein sequence ID" value="CEJ93834.1"/>
    <property type="molecule type" value="Genomic_DNA"/>
</dbReference>
<sequence length="104" mass="10881">MKFTLALTLATTASAAGIIGYSGSHCDGDAGHYDKASPQEGRCAKMGGRHSVQFDGNCPHQYNVQFFPSGDCSGSSSGVAYPQPATCWNINTGGPVNSMFWVCP</sequence>
<organism evidence="2 3">
    <name type="scientific">[Torrubiella] hemipterigena</name>
    <dbReference type="NCBI Taxonomy" id="1531966"/>
    <lineage>
        <taxon>Eukaryota</taxon>
        <taxon>Fungi</taxon>
        <taxon>Dikarya</taxon>
        <taxon>Ascomycota</taxon>
        <taxon>Pezizomycotina</taxon>
        <taxon>Sordariomycetes</taxon>
        <taxon>Hypocreomycetidae</taxon>
        <taxon>Hypocreales</taxon>
        <taxon>Clavicipitaceae</taxon>
        <taxon>Clavicipitaceae incertae sedis</taxon>
        <taxon>'Torrubiella' clade</taxon>
    </lineage>
</organism>
<protein>
    <submittedName>
        <fullName evidence="2">Uncharacterized protein</fullName>
    </submittedName>
</protein>
<gene>
    <name evidence="2" type="ORF">VHEMI09401</name>
</gene>
<name>A0A0A1TGA0_9HYPO</name>
<keyword evidence="3" id="KW-1185">Reference proteome</keyword>
<dbReference type="OrthoDB" id="10324635at2759"/>
<dbReference type="HOGENOM" id="CLU_2251921_0_0_1"/>
<reference evidence="2 3" key="1">
    <citation type="journal article" date="2015" name="Genome Announc.">
        <title>Draft Genome Sequence and Gene Annotation of the Entomopathogenic Fungus Verticillium hemipterigenum.</title>
        <authorList>
            <person name="Horn F."/>
            <person name="Habel A."/>
            <person name="Scharf D.H."/>
            <person name="Dworschak J."/>
            <person name="Brakhage A.A."/>
            <person name="Guthke R."/>
            <person name="Hertweck C."/>
            <person name="Linde J."/>
        </authorList>
    </citation>
    <scope>NUCLEOTIDE SEQUENCE [LARGE SCALE GENOMIC DNA]</scope>
</reference>
<proteinExistence type="predicted"/>
<evidence type="ECO:0000313" key="3">
    <source>
        <dbReference type="Proteomes" id="UP000039046"/>
    </source>
</evidence>
<evidence type="ECO:0000256" key="1">
    <source>
        <dbReference type="SAM" id="SignalP"/>
    </source>
</evidence>
<evidence type="ECO:0000313" key="2">
    <source>
        <dbReference type="EMBL" id="CEJ93834.1"/>
    </source>
</evidence>
<keyword evidence="1" id="KW-0732">Signal</keyword>
<feature type="chain" id="PRO_5013085118" evidence="1">
    <location>
        <begin position="16"/>
        <end position="104"/>
    </location>
</feature>
<accession>A0A0A1TGA0</accession>
<dbReference type="Proteomes" id="UP000039046">
    <property type="component" value="Unassembled WGS sequence"/>
</dbReference>